<accession>A0AAN8XGL4</accession>
<keyword evidence="3" id="KW-1185">Reference proteome</keyword>
<dbReference type="Proteomes" id="UP001381693">
    <property type="component" value="Unassembled WGS sequence"/>
</dbReference>
<reference evidence="2 3" key="1">
    <citation type="submission" date="2023-11" db="EMBL/GenBank/DDBJ databases">
        <title>Halocaridina rubra genome assembly.</title>
        <authorList>
            <person name="Smith C."/>
        </authorList>
    </citation>
    <scope>NUCLEOTIDE SEQUENCE [LARGE SCALE GENOMIC DNA]</scope>
    <source>
        <strain evidence="2">EP-1</strain>
        <tissue evidence="2">Whole</tissue>
    </source>
</reference>
<dbReference type="EMBL" id="JAXCGZ010003984">
    <property type="protein sequence ID" value="KAK7082526.1"/>
    <property type="molecule type" value="Genomic_DNA"/>
</dbReference>
<organism evidence="2 3">
    <name type="scientific">Halocaridina rubra</name>
    <name type="common">Hawaiian red shrimp</name>
    <dbReference type="NCBI Taxonomy" id="373956"/>
    <lineage>
        <taxon>Eukaryota</taxon>
        <taxon>Metazoa</taxon>
        <taxon>Ecdysozoa</taxon>
        <taxon>Arthropoda</taxon>
        <taxon>Crustacea</taxon>
        <taxon>Multicrustacea</taxon>
        <taxon>Malacostraca</taxon>
        <taxon>Eumalacostraca</taxon>
        <taxon>Eucarida</taxon>
        <taxon>Decapoda</taxon>
        <taxon>Pleocyemata</taxon>
        <taxon>Caridea</taxon>
        <taxon>Atyoidea</taxon>
        <taxon>Atyidae</taxon>
        <taxon>Halocaridina</taxon>
    </lineage>
</organism>
<proteinExistence type="predicted"/>
<feature type="region of interest" description="Disordered" evidence="1">
    <location>
        <begin position="1"/>
        <end position="41"/>
    </location>
</feature>
<evidence type="ECO:0000313" key="3">
    <source>
        <dbReference type="Proteomes" id="UP001381693"/>
    </source>
</evidence>
<gene>
    <name evidence="2" type="ORF">SK128_003573</name>
</gene>
<evidence type="ECO:0000256" key="1">
    <source>
        <dbReference type="SAM" id="MobiDB-lite"/>
    </source>
</evidence>
<comment type="caution">
    <text evidence="2">The sequence shown here is derived from an EMBL/GenBank/DDBJ whole genome shotgun (WGS) entry which is preliminary data.</text>
</comment>
<protein>
    <submittedName>
        <fullName evidence="2">Uncharacterized protein</fullName>
    </submittedName>
</protein>
<evidence type="ECO:0000313" key="2">
    <source>
        <dbReference type="EMBL" id="KAK7082526.1"/>
    </source>
</evidence>
<name>A0AAN8XGL4_HALRR</name>
<sequence>MHKADSSDGTALKKRKAIHGNGEQTTKAIKKKLESSGGDDNGNVVGILRLSNEDFVCRDSLKSKYEVYKVEFEEPSQEGLCNRSTLWKGGDEIHQAVSISSSQVSIVCKRYPNGAKFDCETQTYHFEPVPSFSRYNQVSEFGACEEAVDTGR</sequence>
<dbReference type="AlphaFoldDB" id="A0AAN8XGL4"/>
<feature type="non-terminal residue" evidence="2">
    <location>
        <position position="152"/>
    </location>
</feature>